<dbReference type="AlphaFoldDB" id="A0A6N6VNX9"/>
<protein>
    <submittedName>
        <fullName evidence="3">Uncharacterized protein</fullName>
    </submittedName>
</protein>
<evidence type="ECO:0000256" key="2">
    <source>
        <dbReference type="SAM" id="MobiDB-lite"/>
    </source>
</evidence>
<dbReference type="EMBL" id="WESC01000005">
    <property type="protein sequence ID" value="KAB7740852.1"/>
    <property type="molecule type" value="Genomic_DNA"/>
</dbReference>
<name>A0A6N6VNX9_9HYPH</name>
<accession>A0A6N6VNX9</accession>
<organism evidence="3 4">
    <name type="scientific">Parvibaculum sedimenti</name>
    <dbReference type="NCBI Taxonomy" id="2608632"/>
    <lineage>
        <taxon>Bacteria</taxon>
        <taxon>Pseudomonadati</taxon>
        <taxon>Pseudomonadota</taxon>
        <taxon>Alphaproteobacteria</taxon>
        <taxon>Hyphomicrobiales</taxon>
        <taxon>Parvibaculaceae</taxon>
        <taxon>Parvibaculum</taxon>
    </lineage>
</organism>
<evidence type="ECO:0000256" key="1">
    <source>
        <dbReference type="SAM" id="Coils"/>
    </source>
</evidence>
<reference evidence="3 4" key="1">
    <citation type="submission" date="2019-09" db="EMBL/GenBank/DDBJ databases">
        <title>Parvibaculum sedimenti sp. nov., isolated from sediment.</title>
        <authorList>
            <person name="Wang Y."/>
        </authorList>
    </citation>
    <scope>NUCLEOTIDE SEQUENCE [LARGE SCALE GENOMIC DNA]</scope>
    <source>
        <strain evidence="3 4">HXT-9</strain>
    </source>
</reference>
<evidence type="ECO:0000313" key="3">
    <source>
        <dbReference type="EMBL" id="KAB7740852.1"/>
    </source>
</evidence>
<feature type="coiled-coil region" evidence="1">
    <location>
        <begin position="92"/>
        <end position="161"/>
    </location>
</feature>
<comment type="caution">
    <text evidence="3">The sequence shown here is derived from an EMBL/GenBank/DDBJ whole genome shotgun (WGS) entry which is preliminary data.</text>
</comment>
<evidence type="ECO:0000313" key="4">
    <source>
        <dbReference type="Proteomes" id="UP000468901"/>
    </source>
</evidence>
<dbReference type="Proteomes" id="UP000468901">
    <property type="component" value="Unassembled WGS sequence"/>
</dbReference>
<proteinExistence type="predicted"/>
<feature type="compositionally biased region" description="Polar residues" evidence="2">
    <location>
        <begin position="214"/>
        <end position="226"/>
    </location>
</feature>
<keyword evidence="4" id="KW-1185">Reference proteome</keyword>
<feature type="region of interest" description="Disordered" evidence="2">
    <location>
        <begin position="205"/>
        <end position="228"/>
    </location>
</feature>
<keyword evidence="1" id="KW-0175">Coiled coil</keyword>
<dbReference type="RefSeq" id="WP_152215694.1">
    <property type="nucleotide sequence ID" value="NZ_WESC01000005.1"/>
</dbReference>
<gene>
    <name evidence="3" type="ORF">F2P47_07355</name>
</gene>
<sequence>MAESLMLIALGFLTATLFAIIAIQLVRRRAVAVTTVRVTQELKGADERAHEEVAASAARIAALEAKIAELASGNSAFADRNAELEQAAVVAAEAAEAQRKTSAHEAETLRRDIAVLQTQHEAARAQADRQSQELANLHAHADALRQRVAELEQAATAEVDRQSHLEQQLKSLGEKAARLVYEMNEAFAHVAEAPVLQAAISAPTPELTREPATGQVTTEAQPTSKLTPFPADELGAGFEELSAIKASLSSTFEPVAPTDFDDGDEDGLPGEMILAERIKALEAGVTS</sequence>